<dbReference type="EMBL" id="LGUE01000004">
    <property type="protein sequence ID" value="KON84594.1"/>
    <property type="molecule type" value="Genomic_DNA"/>
</dbReference>
<dbReference type="STRING" id="189381.GCA_900166615_01659"/>
<protein>
    <submittedName>
        <fullName evidence="1">Uncharacterized protein</fullName>
    </submittedName>
</protein>
<evidence type="ECO:0000313" key="1">
    <source>
        <dbReference type="EMBL" id="KON84594.1"/>
    </source>
</evidence>
<gene>
    <name evidence="1" type="ORF">AF331_11135</name>
</gene>
<proteinExistence type="predicted"/>
<organism evidence="1 2">
    <name type="scientific">Rossellomorea marisflavi</name>
    <dbReference type="NCBI Taxonomy" id="189381"/>
    <lineage>
        <taxon>Bacteria</taxon>
        <taxon>Bacillati</taxon>
        <taxon>Bacillota</taxon>
        <taxon>Bacilli</taxon>
        <taxon>Bacillales</taxon>
        <taxon>Bacillaceae</taxon>
        <taxon>Rossellomorea</taxon>
    </lineage>
</organism>
<dbReference type="RefSeq" id="WP_053428189.1">
    <property type="nucleotide sequence ID" value="NZ_LGUE01000004.1"/>
</dbReference>
<dbReference type="Proteomes" id="UP000037405">
    <property type="component" value="Unassembled WGS sequence"/>
</dbReference>
<accession>A0A0M0G468</accession>
<dbReference type="PATRIC" id="fig|189381.12.peg.2243"/>
<reference evidence="2" key="1">
    <citation type="submission" date="2015-07" db="EMBL/GenBank/DDBJ databases">
        <title>Fjat-14235 jcm11544.</title>
        <authorList>
            <person name="Liu B."/>
            <person name="Wang J."/>
            <person name="Zhu Y."/>
            <person name="Liu G."/>
            <person name="Chen Q."/>
            <person name="Chen Z."/>
            <person name="Lan J."/>
            <person name="Che J."/>
            <person name="Ge C."/>
            <person name="Shi H."/>
            <person name="Pan Z."/>
            <person name="Liu X."/>
        </authorList>
    </citation>
    <scope>NUCLEOTIDE SEQUENCE [LARGE SCALE GENOMIC DNA]</scope>
    <source>
        <strain evidence="2">JCM 11544</strain>
    </source>
</reference>
<dbReference type="InterPro" id="IPR029058">
    <property type="entry name" value="AB_hydrolase_fold"/>
</dbReference>
<sequence length="701" mass="77349">MSQTNTNIKAKTSDPDLVELAGYHSYKDLSKDTIFKVNGTKFLVLDTRYEDPTGLDAMTVQNLKNGEVSIIYQGTQGQKKNGKMDLLTDAQLLSDINVRQLEAADSYYVEMKEKYDSLGGVTSVAGNSLGGPLASSIVVKHPEDEDNLRCVTLDPALLPKGMMDPNKEYKNIINYYGDNDVLTTALIGLDLDKRIPGERRDISFGFPFADDKLKNLGPFHTGFYGDNEHYVVAGEKINVAADDHIITSIWTGEPLYSGNTERIDITPEALAKLSKAMIGDDLSVHGKYTSIDSYMNKSQSLVEQEGERFTARLNELQDKIEEITESHFSHPLFKGMSTLAAPILLELDIWIALLGKAESFVRSINKVLDSPPLELVEHIVNIDLNVANIFEPPRELLSQFKENIVDLLQGFKQLSEHLIPTLLSGGKQVVEDVFVNDLNAHYKIVNQNIEKVSKHIELFNFKTNFVRAEMVMRDKNLADSITNKGSLLAVAPSMLNSSGEPLTESDHMLVGMKLGDLILDESIAILTAFGNNIIQAVVGTLIGIVSALEGSLEATILQIKSKAKIDSVAIPMDFLGLYSNLANKVNAIAESAIAPLEEITGTLGGVRDGLTRVFFGFPNIVNEFKPFLQNAILDQFKLAEINILNGVSSSLHGELELLFEDIIYQLSEHKGNSITALHDTSQKVKADLETVREQIERITFS</sequence>
<evidence type="ECO:0000313" key="2">
    <source>
        <dbReference type="Proteomes" id="UP000037405"/>
    </source>
</evidence>
<name>A0A0M0G468_9BACI</name>
<dbReference type="AlphaFoldDB" id="A0A0M0G468"/>
<dbReference type="NCBIfam" id="NF047388">
    <property type="entry name" value="SA1320_fam"/>
    <property type="match status" value="1"/>
</dbReference>
<dbReference type="OrthoDB" id="2747668at2"/>
<comment type="caution">
    <text evidence="1">The sequence shown here is derived from an EMBL/GenBank/DDBJ whole genome shotgun (WGS) entry which is preliminary data.</text>
</comment>
<keyword evidence="2" id="KW-1185">Reference proteome</keyword>
<dbReference type="SUPFAM" id="SSF53474">
    <property type="entry name" value="alpha/beta-Hydrolases"/>
    <property type="match status" value="1"/>
</dbReference>